<feature type="binding site" evidence="9 12">
    <location>
        <begin position="267"/>
        <end position="270"/>
    </location>
    <ligand>
        <name>substrate</name>
    </ligand>
</feature>
<dbReference type="InterPro" id="IPR011258">
    <property type="entry name" value="BPG-indep_PGM_N"/>
</dbReference>
<dbReference type="EC" id="5.4.2.12" evidence="9 10"/>
<dbReference type="InterPro" id="IPR017850">
    <property type="entry name" value="Alkaline_phosphatase_core_sf"/>
</dbReference>
<evidence type="ECO:0000256" key="10">
    <source>
        <dbReference type="NCBIfam" id="TIGR01307"/>
    </source>
</evidence>
<dbReference type="PANTHER" id="PTHR31637:SF0">
    <property type="entry name" value="2,3-BISPHOSPHOGLYCERATE-INDEPENDENT PHOSPHOGLYCERATE MUTASE"/>
    <property type="match status" value="1"/>
</dbReference>
<evidence type="ECO:0000256" key="4">
    <source>
        <dbReference type="ARBA" id="ARBA00008819"/>
    </source>
</evidence>
<dbReference type="SUPFAM" id="SSF53649">
    <property type="entry name" value="Alkaline phosphatase-like"/>
    <property type="match status" value="1"/>
</dbReference>
<dbReference type="GO" id="GO:0030145">
    <property type="term" value="F:manganese ion binding"/>
    <property type="evidence" value="ECO:0007669"/>
    <property type="project" value="UniProtKB-UniRule"/>
</dbReference>
<proteinExistence type="inferred from homology"/>
<feature type="binding site" evidence="9 13">
    <location>
        <position position="450"/>
    </location>
    <ligand>
        <name>Mn(2+)</name>
        <dbReference type="ChEBI" id="CHEBI:29035"/>
        <label>2</label>
    </ligand>
</feature>
<evidence type="ECO:0000313" key="16">
    <source>
        <dbReference type="EMBL" id="KPX26770.1"/>
    </source>
</evidence>
<accession>A0A0P9Q112</accession>
<comment type="catalytic activity">
    <reaction evidence="1 9">
        <text>(2R)-2-phosphoglycerate = (2R)-3-phosphoglycerate</text>
        <dbReference type="Rhea" id="RHEA:15901"/>
        <dbReference type="ChEBI" id="CHEBI:58272"/>
        <dbReference type="ChEBI" id="CHEBI:58289"/>
        <dbReference type="EC" id="5.4.2.12"/>
    </reaction>
</comment>
<comment type="subunit">
    <text evidence="9">Monomer.</text>
</comment>
<dbReference type="SUPFAM" id="SSF64158">
    <property type="entry name" value="2,3-Bisphosphoglycerate-independent phosphoglycerate mutase, substrate-binding domain"/>
    <property type="match status" value="1"/>
</dbReference>
<evidence type="ECO:0000256" key="13">
    <source>
        <dbReference type="PIRSR" id="PIRSR001492-3"/>
    </source>
</evidence>
<dbReference type="GO" id="GO:0006096">
    <property type="term" value="P:glycolytic process"/>
    <property type="evidence" value="ECO:0007669"/>
    <property type="project" value="UniProtKB-UniRule"/>
</dbReference>
<feature type="binding site" evidence="9 13">
    <location>
        <position position="449"/>
    </location>
    <ligand>
        <name>Mn(2+)</name>
        <dbReference type="ChEBI" id="CHEBI:29035"/>
        <label>2</label>
    </ligand>
</feature>
<feature type="binding site" evidence="9 13">
    <location>
        <position position="408"/>
    </location>
    <ligand>
        <name>Mn(2+)</name>
        <dbReference type="ChEBI" id="CHEBI:29035"/>
        <label>1</label>
    </ligand>
</feature>
<evidence type="ECO:0000256" key="5">
    <source>
        <dbReference type="ARBA" id="ARBA00022723"/>
    </source>
</evidence>
<dbReference type="EMBL" id="LJQI01000263">
    <property type="protein sequence ID" value="KPX26770.1"/>
    <property type="molecule type" value="Genomic_DNA"/>
</dbReference>
<evidence type="ECO:0000256" key="6">
    <source>
        <dbReference type="ARBA" id="ARBA00023152"/>
    </source>
</evidence>
<evidence type="ECO:0000256" key="11">
    <source>
        <dbReference type="PIRSR" id="PIRSR001492-1"/>
    </source>
</evidence>
<protein>
    <recommendedName>
        <fullName evidence="9 10">2,3-bisphosphoglycerate-independent phosphoglycerate mutase</fullName>
        <shortName evidence="9">BPG-independent PGAM</shortName>
        <shortName evidence="9">Phosphoglyceromutase</shortName>
        <shortName evidence="9">iPGM</shortName>
        <ecNumber evidence="9 10">5.4.2.12</ecNumber>
    </recommendedName>
</protein>
<dbReference type="PIRSF" id="PIRSF001492">
    <property type="entry name" value="IPGAM"/>
    <property type="match status" value="1"/>
</dbReference>
<feature type="domain" description="Metalloenzyme" evidence="14">
    <location>
        <begin position="16"/>
        <end position="505"/>
    </location>
</feature>
<dbReference type="InterPro" id="IPR006124">
    <property type="entry name" value="Metalloenzyme"/>
</dbReference>
<dbReference type="GO" id="GO:0006007">
    <property type="term" value="P:glucose catabolic process"/>
    <property type="evidence" value="ECO:0007669"/>
    <property type="project" value="InterPro"/>
</dbReference>
<dbReference type="GO" id="GO:0005829">
    <property type="term" value="C:cytosol"/>
    <property type="evidence" value="ECO:0007669"/>
    <property type="project" value="TreeGrafter"/>
</dbReference>
<feature type="binding site" evidence="9 13">
    <location>
        <position position="412"/>
    </location>
    <ligand>
        <name>Mn(2+)</name>
        <dbReference type="ChEBI" id="CHEBI:29035"/>
        <label>1</label>
    </ligand>
</feature>
<feature type="binding site" evidence="9 12">
    <location>
        <position position="341"/>
    </location>
    <ligand>
        <name>substrate</name>
    </ligand>
</feature>
<feature type="domain" description="BPG-independent PGAM N-terminal" evidence="15">
    <location>
        <begin position="92"/>
        <end position="304"/>
    </location>
</feature>
<comment type="caution">
    <text evidence="16">The sequence shown here is derived from an EMBL/GenBank/DDBJ whole genome shotgun (WGS) entry which is preliminary data.</text>
</comment>
<keyword evidence="7 9" id="KW-0464">Manganese</keyword>
<comment type="pathway">
    <text evidence="3 9">Carbohydrate degradation; glycolysis; pyruvate from D-glyceraldehyde 3-phosphate: step 3/5.</text>
</comment>
<comment type="similarity">
    <text evidence="4 9">Belongs to the BPG-independent phosphoglycerate mutase family.</text>
</comment>
<keyword evidence="6 9" id="KW-0324">Glycolysis</keyword>
<feature type="binding site" evidence="9 13">
    <location>
        <position position="72"/>
    </location>
    <ligand>
        <name>Mn(2+)</name>
        <dbReference type="ChEBI" id="CHEBI:29035"/>
        <label>2</label>
    </ligand>
</feature>
<dbReference type="InterPro" id="IPR005995">
    <property type="entry name" value="Pgm_bpd_ind"/>
</dbReference>
<feature type="binding site" evidence="9 12">
    <location>
        <begin position="163"/>
        <end position="164"/>
    </location>
    <ligand>
        <name>substrate</name>
    </ligand>
</feature>
<evidence type="ECO:0000259" key="15">
    <source>
        <dbReference type="Pfam" id="PF06415"/>
    </source>
</evidence>
<gene>
    <name evidence="9" type="primary">gpmI</name>
    <name evidence="16" type="ORF">ALO70_02034</name>
</gene>
<comment type="cofactor">
    <cofactor evidence="9">
        <name>Mn(2+)</name>
        <dbReference type="ChEBI" id="CHEBI:29035"/>
    </cofactor>
    <text evidence="9">Binds 2 manganese ions per subunit.</text>
</comment>
<feature type="binding site" evidence="9 12">
    <location>
        <position position="133"/>
    </location>
    <ligand>
        <name>substrate</name>
    </ligand>
</feature>
<dbReference type="Pfam" id="PF01676">
    <property type="entry name" value="Metalloenzyme"/>
    <property type="match status" value="1"/>
</dbReference>
<dbReference type="GO" id="GO:0004619">
    <property type="term" value="F:phosphoglycerate mutase activity"/>
    <property type="evidence" value="ECO:0007669"/>
    <property type="project" value="UniProtKB-UniRule"/>
</dbReference>
<evidence type="ECO:0000313" key="17">
    <source>
        <dbReference type="Proteomes" id="UP000050490"/>
    </source>
</evidence>
<feature type="binding site" evidence="9 13">
    <location>
        <position position="468"/>
    </location>
    <ligand>
        <name>Mn(2+)</name>
        <dbReference type="ChEBI" id="CHEBI:29035"/>
        <label>1</label>
    </ligand>
</feature>
<organism evidence="16 17">
    <name type="scientific">Pseudomonas amygdali pv. eriobotryae</name>
    <dbReference type="NCBI Taxonomy" id="129137"/>
    <lineage>
        <taxon>Bacteria</taxon>
        <taxon>Pseudomonadati</taxon>
        <taxon>Pseudomonadota</taxon>
        <taxon>Gammaproteobacteria</taxon>
        <taxon>Pseudomonadales</taxon>
        <taxon>Pseudomonadaceae</taxon>
        <taxon>Pseudomonas</taxon>
        <taxon>Pseudomonas amygdali</taxon>
    </lineage>
</organism>
<dbReference type="CDD" id="cd16010">
    <property type="entry name" value="iPGM"/>
    <property type="match status" value="1"/>
</dbReference>
<dbReference type="FunFam" id="3.40.1450.10:FF:000002">
    <property type="entry name" value="2,3-bisphosphoglycerate-independent phosphoglycerate mutase"/>
    <property type="match status" value="1"/>
</dbReference>
<evidence type="ECO:0000256" key="2">
    <source>
        <dbReference type="ARBA" id="ARBA00002315"/>
    </source>
</evidence>
<evidence type="ECO:0000256" key="7">
    <source>
        <dbReference type="ARBA" id="ARBA00023211"/>
    </source>
</evidence>
<evidence type="ECO:0000259" key="14">
    <source>
        <dbReference type="Pfam" id="PF01676"/>
    </source>
</evidence>
<comment type="function">
    <text evidence="2 9">Catalyzes the interconversion of 2-phosphoglycerate and 3-phosphoglycerate.</text>
</comment>
<name>A0A0P9Q112_PSEA0</name>
<feature type="binding site" evidence="9 12">
    <location>
        <position position="195"/>
    </location>
    <ligand>
        <name>substrate</name>
    </ligand>
</feature>
<feature type="active site" description="Phosphoserine intermediate" evidence="9 11">
    <location>
        <position position="72"/>
    </location>
</feature>
<dbReference type="AlphaFoldDB" id="A0A0P9Q112"/>
<evidence type="ECO:0000256" key="8">
    <source>
        <dbReference type="ARBA" id="ARBA00023235"/>
    </source>
</evidence>
<sequence length="522" mass="56485">MIASPPPIWVTKMTTCTLIILDGIGVRAETDANAYAAARTPTLDGLFQTYPHSLVATSGLAVGLPNGQMGNSEVGHMNLGAGRVVYQSLTRINKAIEEGTFATNAALIEMVDRTRACDGAVHLMGLLSSGGVHSHIDQIIAACQVLADLGVQRLFLHAFLDGRDTAPNCAADPISKLEEQLRRQGCGRIVTVIGRYFALDRDKRWDRVLLAHQLITQGTGVFTSPTALDGLNAAYERGESDEFVQATRIGAAEPIGEKDSIIFMNFRPDRARQLCQALISENFNIFPRAYVLPKERLLTLTRYSDELDGPCIFPPDRITASLGEHLASLGKSQLRIAETEKYAHVTFFFNGGREEPFENERRTLIQSPLVASYDLQPEMSAVELTDSLVAEILSQKNDLIVCNYANGDMVGHTGSFDAAVKAVEAVDQCLARVVEATLSSGGHCLITADHGNVEQMIDPQTHRAHTSHTTNPVPLIYVSTVSSGMALKDGRLCDLAPTILSIMQLPTPVEMTGEVLISTGTG</sequence>
<dbReference type="NCBIfam" id="TIGR01307">
    <property type="entry name" value="pgm_bpd_ind"/>
    <property type="match status" value="1"/>
</dbReference>
<dbReference type="Gene3D" id="3.40.1450.10">
    <property type="entry name" value="BPG-independent phosphoglycerate mutase, domain B"/>
    <property type="match status" value="1"/>
</dbReference>
<dbReference type="InterPro" id="IPR036646">
    <property type="entry name" value="PGAM_B_sf"/>
</dbReference>
<feature type="binding site" evidence="9 13">
    <location>
        <position position="22"/>
    </location>
    <ligand>
        <name>Mn(2+)</name>
        <dbReference type="ChEBI" id="CHEBI:29035"/>
        <label>2</label>
    </ligand>
</feature>
<evidence type="ECO:0000256" key="12">
    <source>
        <dbReference type="PIRSR" id="PIRSR001492-2"/>
    </source>
</evidence>
<dbReference type="Gene3D" id="3.40.720.10">
    <property type="entry name" value="Alkaline Phosphatase, subunit A"/>
    <property type="match status" value="1"/>
</dbReference>
<dbReference type="Pfam" id="PF06415">
    <property type="entry name" value="iPGM_N"/>
    <property type="match status" value="1"/>
</dbReference>
<evidence type="ECO:0000256" key="1">
    <source>
        <dbReference type="ARBA" id="ARBA00000370"/>
    </source>
</evidence>
<dbReference type="UniPathway" id="UPA00109">
    <property type="reaction ID" value="UER00186"/>
</dbReference>
<keyword evidence="8 9" id="KW-0413">Isomerase</keyword>
<evidence type="ECO:0000256" key="3">
    <source>
        <dbReference type="ARBA" id="ARBA00004798"/>
    </source>
</evidence>
<dbReference type="PANTHER" id="PTHR31637">
    <property type="entry name" value="2,3-BISPHOSPHOGLYCERATE-INDEPENDENT PHOSPHOGLYCERATE MUTASE"/>
    <property type="match status" value="1"/>
</dbReference>
<feature type="binding site" evidence="9 12">
    <location>
        <position position="201"/>
    </location>
    <ligand>
        <name>substrate</name>
    </ligand>
</feature>
<dbReference type="Proteomes" id="UP000050490">
    <property type="component" value="Unassembled WGS sequence"/>
</dbReference>
<evidence type="ECO:0000256" key="9">
    <source>
        <dbReference type="HAMAP-Rule" id="MF_01038"/>
    </source>
</evidence>
<dbReference type="PATRIC" id="fig|129137.4.peg.2928"/>
<reference evidence="16 17" key="1">
    <citation type="submission" date="2015-09" db="EMBL/GenBank/DDBJ databases">
        <title>Genome announcement of multiple Pseudomonas syringae strains.</title>
        <authorList>
            <person name="Thakur S."/>
            <person name="Wang P.W."/>
            <person name="Gong Y."/>
            <person name="Weir B.S."/>
            <person name="Guttman D.S."/>
        </authorList>
    </citation>
    <scope>NUCLEOTIDE SEQUENCE [LARGE SCALE GENOMIC DNA]</scope>
    <source>
        <strain evidence="16 17">ICMP4455</strain>
    </source>
</reference>
<dbReference type="HAMAP" id="MF_01038">
    <property type="entry name" value="GpmI"/>
    <property type="match status" value="1"/>
</dbReference>
<keyword evidence="5 9" id="KW-0479">Metal-binding</keyword>